<dbReference type="InterPro" id="IPR006746">
    <property type="entry name" value="26S_Psome_Rpn12"/>
</dbReference>
<dbReference type="Gene3D" id="1.25.40.990">
    <property type="match status" value="1"/>
</dbReference>
<dbReference type="GO" id="GO:0008541">
    <property type="term" value="C:proteasome regulatory particle, lid subcomplex"/>
    <property type="evidence" value="ECO:0007669"/>
    <property type="project" value="TreeGrafter"/>
</dbReference>
<dbReference type="InterPro" id="IPR033464">
    <property type="entry name" value="CSN8_PSD8_EIF3K"/>
</dbReference>
<dbReference type="GO" id="GO:0043161">
    <property type="term" value="P:proteasome-mediated ubiquitin-dependent protein catabolic process"/>
    <property type="evidence" value="ECO:0007669"/>
    <property type="project" value="TreeGrafter"/>
</dbReference>
<dbReference type="PANTHER" id="PTHR12387:SF0">
    <property type="entry name" value="26S PROTEASOME NON-ATPASE REGULATORY SUBUNIT 8"/>
    <property type="match status" value="1"/>
</dbReference>
<dbReference type="AlphaFoldDB" id="A0A517LQX8"/>
<dbReference type="OrthoDB" id="8775810at2759"/>
<evidence type="ECO:0000313" key="6">
    <source>
        <dbReference type="Proteomes" id="UP000316270"/>
    </source>
</evidence>
<evidence type="ECO:0000313" key="5">
    <source>
        <dbReference type="EMBL" id="QDS78054.1"/>
    </source>
</evidence>
<dbReference type="FunFam" id="1.25.40.990:FF:000001">
    <property type="entry name" value="26S proteasome non-ATPase regulatory subunit"/>
    <property type="match status" value="1"/>
</dbReference>
<dbReference type="PANTHER" id="PTHR12387">
    <property type="entry name" value="26S PROTEASOME NON-ATPASE REGULATORY SUBUNIT 8"/>
    <property type="match status" value="1"/>
</dbReference>
<protein>
    <recommendedName>
        <fullName evidence="4">PCI domain-containing protein</fullName>
    </recommendedName>
</protein>
<dbReference type="PROSITE" id="PS50250">
    <property type="entry name" value="PCI"/>
    <property type="match status" value="1"/>
</dbReference>
<name>A0A517LQX8_9PEZI</name>
<feature type="compositionally biased region" description="Basic and acidic residues" evidence="3">
    <location>
        <begin position="1"/>
        <end position="14"/>
    </location>
</feature>
<reference evidence="5 6" key="1">
    <citation type="submission" date="2019-07" db="EMBL/GenBank/DDBJ databases">
        <title>Finished genome of Venturia effusa.</title>
        <authorList>
            <person name="Young C.A."/>
            <person name="Cox M.P."/>
            <person name="Ganley A.R.D."/>
            <person name="David W.J."/>
        </authorList>
    </citation>
    <scope>NUCLEOTIDE SEQUENCE [LARGE SCALE GENOMIC DNA]</scope>
    <source>
        <strain evidence="6">albino</strain>
    </source>
</reference>
<organism evidence="5 6">
    <name type="scientific">Venturia effusa</name>
    <dbReference type="NCBI Taxonomy" id="50376"/>
    <lineage>
        <taxon>Eukaryota</taxon>
        <taxon>Fungi</taxon>
        <taxon>Dikarya</taxon>
        <taxon>Ascomycota</taxon>
        <taxon>Pezizomycotina</taxon>
        <taxon>Dothideomycetes</taxon>
        <taxon>Pleosporomycetidae</taxon>
        <taxon>Venturiales</taxon>
        <taxon>Venturiaceae</taxon>
        <taxon>Venturia</taxon>
    </lineage>
</organism>
<keyword evidence="2" id="KW-0647">Proteasome</keyword>
<dbReference type="Proteomes" id="UP000316270">
    <property type="component" value="Chromosome 19"/>
</dbReference>
<evidence type="ECO:0000259" key="4">
    <source>
        <dbReference type="PROSITE" id="PS50250"/>
    </source>
</evidence>
<comment type="similarity">
    <text evidence="1">Belongs to the proteasome subunit S14 family.</text>
</comment>
<feature type="compositionally biased region" description="Low complexity" evidence="3">
    <location>
        <begin position="43"/>
        <end position="58"/>
    </location>
</feature>
<dbReference type="GO" id="GO:0005829">
    <property type="term" value="C:cytosol"/>
    <property type="evidence" value="ECO:0007669"/>
    <property type="project" value="TreeGrafter"/>
</dbReference>
<feature type="region of interest" description="Disordered" evidence="3">
    <location>
        <begin position="1"/>
        <end position="64"/>
    </location>
</feature>
<evidence type="ECO:0000256" key="1">
    <source>
        <dbReference type="ARBA" id="ARBA00009627"/>
    </source>
</evidence>
<dbReference type="GO" id="GO:0005634">
    <property type="term" value="C:nucleus"/>
    <property type="evidence" value="ECO:0007669"/>
    <property type="project" value="TreeGrafter"/>
</dbReference>
<dbReference type="Pfam" id="PF10075">
    <property type="entry name" value="CSN8_PSD8_EIF3K"/>
    <property type="match status" value="1"/>
</dbReference>
<keyword evidence="6" id="KW-1185">Reference proteome</keyword>
<dbReference type="InterPro" id="IPR000717">
    <property type="entry name" value="PCI_dom"/>
</dbReference>
<feature type="domain" description="PCI" evidence="4">
    <location>
        <begin position="137"/>
        <end position="322"/>
    </location>
</feature>
<sequence>MSTRPERADPDREAQSVNIDHQHHHKHTDSSITQQENDTTKHPSLTTTPPNTPPSQSSAMAEQELQNTLRQLSQTLRSKNYSSSATLLSKAKVCLLKLDALIPTARTPEHHLLLARETLELGALISIRQNNAQSASSFTRYFQQLQPFYALPTSQLPREGSQQSKITGLYLLLLLSSSDYGGFHTMLETLEMARSSSGGSWGSGSGLEEDAFVQYPVRLEQALMEGSYDRVWQETKNNKVSGEEFGIFSGFLVSTIRDEIASCSEKAYASVPVSNAKNLFFLESEGSVVNFATARGWIVKDNRIYFPQQEQDLLANERDVLSVSGTVIENTLGYARELEMIV</sequence>
<evidence type="ECO:0000256" key="3">
    <source>
        <dbReference type="SAM" id="MobiDB-lite"/>
    </source>
</evidence>
<dbReference type="STRING" id="50376.A0A517LQX8"/>
<evidence type="ECO:0000256" key="2">
    <source>
        <dbReference type="ARBA" id="ARBA00022942"/>
    </source>
</evidence>
<accession>A0A517LQX8</accession>
<dbReference type="EMBL" id="CP042203">
    <property type="protein sequence ID" value="QDS78054.1"/>
    <property type="molecule type" value="Genomic_DNA"/>
</dbReference>
<gene>
    <name evidence="5" type="ORF">FKW77_003335</name>
</gene>
<proteinExistence type="inferred from homology"/>